<dbReference type="AlphaFoldDB" id="A0A2H0WLP4"/>
<keyword evidence="3 7" id="KW-0489">Methyltransferase</keyword>
<evidence type="ECO:0000256" key="4">
    <source>
        <dbReference type="ARBA" id="ARBA00022679"/>
    </source>
</evidence>
<feature type="binding site" evidence="7 8">
    <location>
        <position position="34"/>
    </location>
    <ligand>
        <name>S-adenosyl-L-methionine</name>
        <dbReference type="ChEBI" id="CHEBI:59789"/>
    </ligand>
</feature>
<dbReference type="InterPro" id="IPR020596">
    <property type="entry name" value="rRNA_Ade_Mease_Trfase_CS"/>
</dbReference>
<sequence length="316" mass="35579">MTKLGQHFLRSRKIINEIIKAAELKKDDLVLEVGPGKGILTEALIQKAGKVIAVEKDPRLIQYLEEKFKGIKNLKIVYGDILKIDNCKLIENCKLSRHSGIPHLAGKIENYKVVANIPYYITSRFLRNFLSSQTQPELMVLMLQREVAERIAAADGKESILSISVKSYGEPKIIKNISAKHFSPRPKVNSAILKISNISHSFFRKNKTVRDRISNIEETKFFELVKKGFSSKRKMLKNNLNLKEVGPASAACLPAGRAGRLQSLKRCGLSEKIRAEELSPENWRCLYNAFYPHPQIPVIGSQIAGSQAHLSRQPKP</sequence>
<keyword evidence="4 7" id="KW-0808">Transferase</keyword>
<dbReference type="SMART" id="SM00650">
    <property type="entry name" value="rADc"/>
    <property type="match status" value="1"/>
</dbReference>
<dbReference type="GO" id="GO:0003723">
    <property type="term" value="F:RNA binding"/>
    <property type="evidence" value="ECO:0007669"/>
    <property type="project" value="UniProtKB-UniRule"/>
</dbReference>
<dbReference type="Gene3D" id="1.10.8.100">
    <property type="entry name" value="Ribosomal RNA adenine dimethylase-like, domain 2"/>
    <property type="match status" value="1"/>
</dbReference>
<dbReference type="InterPro" id="IPR029063">
    <property type="entry name" value="SAM-dependent_MTases_sf"/>
</dbReference>
<dbReference type="PANTHER" id="PTHR11727:SF7">
    <property type="entry name" value="DIMETHYLADENOSINE TRANSFERASE-RELATED"/>
    <property type="match status" value="1"/>
</dbReference>
<dbReference type="EMBL" id="PEZL01000014">
    <property type="protein sequence ID" value="PIS13583.1"/>
    <property type="molecule type" value="Genomic_DNA"/>
</dbReference>
<organism evidence="10 11">
    <name type="scientific">Candidatus Tagabacteria bacterium CG09_land_8_20_14_0_10_41_14</name>
    <dbReference type="NCBI Taxonomy" id="1975021"/>
    <lineage>
        <taxon>Bacteria</taxon>
        <taxon>Candidatus Tagaibacteriota</taxon>
    </lineage>
</organism>
<evidence type="ECO:0000256" key="2">
    <source>
        <dbReference type="ARBA" id="ARBA00022552"/>
    </source>
</evidence>
<dbReference type="GO" id="GO:0005829">
    <property type="term" value="C:cytosol"/>
    <property type="evidence" value="ECO:0007669"/>
    <property type="project" value="TreeGrafter"/>
</dbReference>
<evidence type="ECO:0000256" key="5">
    <source>
        <dbReference type="ARBA" id="ARBA00022691"/>
    </source>
</evidence>
<reference evidence="11" key="1">
    <citation type="submission" date="2017-09" db="EMBL/GenBank/DDBJ databases">
        <title>Depth-based differentiation of microbial function through sediment-hosted aquifers and enrichment of novel symbionts in the deep terrestrial subsurface.</title>
        <authorList>
            <person name="Probst A.J."/>
            <person name="Ladd B."/>
            <person name="Jarett J.K."/>
            <person name="Geller-Mcgrath D.E."/>
            <person name="Sieber C.M.K."/>
            <person name="Emerson J.B."/>
            <person name="Anantharaman K."/>
            <person name="Thomas B.C."/>
            <person name="Malmstrom R."/>
            <person name="Stieglmeier M."/>
            <person name="Klingl A."/>
            <person name="Woyke T."/>
            <person name="Ryan C.M."/>
            <person name="Banfield J.F."/>
        </authorList>
    </citation>
    <scope>NUCLEOTIDE SEQUENCE [LARGE SCALE GENOMIC DNA]</scope>
</reference>
<dbReference type="PANTHER" id="PTHR11727">
    <property type="entry name" value="DIMETHYLADENOSINE TRANSFERASE"/>
    <property type="match status" value="1"/>
</dbReference>
<feature type="binding site" evidence="7 8">
    <location>
        <position position="9"/>
    </location>
    <ligand>
        <name>S-adenosyl-L-methionine</name>
        <dbReference type="ChEBI" id="CHEBI:59789"/>
    </ligand>
</feature>
<evidence type="ECO:0000256" key="3">
    <source>
        <dbReference type="ARBA" id="ARBA00022603"/>
    </source>
</evidence>
<dbReference type="InterPro" id="IPR023165">
    <property type="entry name" value="rRNA_Ade_diMease-like_C"/>
</dbReference>
<dbReference type="HAMAP" id="MF_00607">
    <property type="entry name" value="16SrRNA_methyltr_A"/>
    <property type="match status" value="1"/>
</dbReference>
<feature type="binding site" evidence="7 8">
    <location>
        <position position="55"/>
    </location>
    <ligand>
        <name>S-adenosyl-L-methionine</name>
        <dbReference type="ChEBI" id="CHEBI:59789"/>
    </ligand>
</feature>
<evidence type="ECO:0000256" key="7">
    <source>
        <dbReference type="HAMAP-Rule" id="MF_00607"/>
    </source>
</evidence>
<feature type="domain" description="Ribosomal RNA adenine methylase transferase N-terminal" evidence="9">
    <location>
        <begin position="14"/>
        <end position="199"/>
    </location>
</feature>
<evidence type="ECO:0000313" key="11">
    <source>
        <dbReference type="Proteomes" id="UP000230353"/>
    </source>
</evidence>
<comment type="subcellular location">
    <subcellularLocation>
        <location evidence="7">Cytoplasm</location>
    </subcellularLocation>
</comment>
<comment type="caution">
    <text evidence="10">The sequence shown here is derived from an EMBL/GenBank/DDBJ whole genome shotgun (WGS) entry which is preliminary data.</text>
</comment>
<dbReference type="Gene3D" id="3.40.50.150">
    <property type="entry name" value="Vaccinia Virus protein VP39"/>
    <property type="match status" value="1"/>
</dbReference>
<dbReference type="Pfam" id="PF00398">
    <property type="entry name" value="RrnaAD"/>
    <property type="match status" value="1"/>
</dbReference>
<feature type="binding site" evidence="7 8">
    <location>
        <position position="7"/>
    </location>
    <ligand>
        <name>S-adenosyl-L-methionine</name>
        <dbReference type="ChEBI" id="CHEBI:59789"/>
    </ligand>
</feature>
<evidence type="ECO:0000313" key="10">
    <source>
        <dbReference type="EMBL" id="PIS13583.1"/>
    </source>
</evidence>
<keyword evidence="5 7" id="KW-0949">S-adenosyl-L-methionine</keyword>
<feature type="binding site" evidence="7 8">
    <location>
        <position position="116"/>
    </location>
    <ligand>
        <name>S-adenosyl-L-methionine</name>
        <dbReference type="ChEBI" id="CHEBI:59789"/>
    </ligand>
</feature>
<protein>
    <recommendedName>
        <fullName evidence="7">Ribosomal RNA small subunit methyltransferase A</fullName>
        <ecNumber evidence="7">2.1.1.182</ecNumber>
    </recommendedName>
    <alternativeName>
        <fullName evidence="7">16S rRNA (adenine(1518)-N(6)/adenine(1519)-N(6))-dimethyltransferase</fullName>
    </alternativeName>
    <alternativeName>
        <fullName evidence="7">16S rRNA dimethyladenosine transferase</fullName>
    </alternativeName>
    <alternativeName>
        <fullName evidence="7">16S rRNA dimethylase</fullName>
    </alternativeName>
    <alternativeName>
        <fullName evidence="7">S-adenosylmethionine-6-N', N'-adenosyl(rRNA) dimethyltransferase</fullName>
    </alternativeName>
</protein>
<keyword evidence="2 7" id="KW-0698">rRNA processing</keyword>
<evidence type="ECO:0000259" key="9">
    <source>
        <dbReference type="SMART" id="SM00650"/>
    </source>
</evidence>
<keyword evidence="1 7" id="KW-0963">Cytoplasm</keyword>
<dbReference type="PROSITE" id="PS51689">
    <property type="entry name" value="SAM_RNA_A_N6_MT"/>
    <property type="match status" value="1"/>
</dbReference>
<name>A0A2H0WLP4_9BACT</name>
<dbReference type="InterPro" id="IPR011530">
    <property type="entry name" value="rRNA_adenine_dimethylase"/>
</dbReference>
<dbReference type="NCBIfam" id="TIGR00755">
    <property type="entry name" value="ksgA"/>
    <property type="match status" value="1"/>
</dbReference>
<dbReference type="Proteomes" id="UP000230353">
    <property type="component" value="Unassembled WGS sequence"/>
</dbReference>
<dbReference type="EC" id="2.1.1.182" evidence="7"/>
<dbReference type="CDD" id="cd02440">
    <property type="entry name" value="AdoMet_MTases"/>
    <property type="match status" value="1"/>
</dbReference>
<dbReference type="GO" id="GO:0052908">
    <property type="term" value="F:16S rRNA (adenine(1518)-N(6)/adenine(1519)-N(6))-dimethyltransferase activity"/>
    <property type="evidence" value="ECO:0007669"/>
    <property type="project" value="UniProtKB-EC"/>
</dbReference>
<comment type="catalytic activity">
    <reaction evidence="7">
        <text>adenosine(1518)/adenosine(1519) in 16S rRNA + 4 S-adenosyl-L-methionine = N(6)-dimethyladenosine(1518)/N(6)-dimethyladenosine(1519) in 16S rRNA + 4 S-adenosyl-L-homocysteine + 4 H(+)</text>
        <dbReference type="Rhea" id="RHEA:19609"/>
        <dbReference type="Rhea" id="RHEA-COMP:10232"/>
        <dbReference type="Rhea" id="RHEA-COMP:10233"/>
        <dbReference type="ChEBI" id="CHEBI:15378"/>
        <dbReference type="ChEBI" id="CHEBI:57856"/>
        <dbReference type="ChEBI" id="CHEBI:59789"/>
        <dbReference type="ChEBI" id="CHEBI:74411"/>
        <dbReference type="ChEBI" id="CHEBI:74493"/>
        <dbReference type="EC" id="2.1.1.182"/>
    </reaction>
</comment>
<dbReference type="InterPro" id="IPR020598">
    <property type="entry name" value="rRNA_Ade_methylase_Trfase_N"/>
</dbReference>
<comment type="similarity">
    <text evidence="7">Belongs to the class I-like SAM-binding methyltransferase superfamily. rRNA adenine N(6)-methyltransferase family. RsmA subfamily.</text>
</comment>
<dbReference type="PROSITE" id="PS01131">
    <property type="entry name" value="RRNA_A_DIMETH"/>
    <property type="match status" value="1"/>
</dbReference>
<evidence type="ECO:0000256" key="1">
    <source>
        <dbReference type="ARBA" id="ARBA00022490"/>
    </source>
</evidence>
<accession>A0A2H0WLP4</accession>
<comment type="function">
    <text evidence="7">Specifically dimethylates two adjacent adenosines (A1518 and A1519) in the loop of a conserved hairpin near the 3'-end of 16S rRNA in the 30S particle. May play a critical role in biogenesis of 30S subunits.</text>
</comment>
<proteinExistence type="inferred from homology"/>
<evidence type="ECO:0000256" key="8">
    <source>
        <dbReference type="PROSITE-ProRule" id="PRU01026"/>
    </source>
</evidence>
<feature type="binding site" evidence="7 8">
    <location>
        <position position="80"/>
    </location>
    <ligand>
        <name>S-adenosyl-L-methionine</name>
        <dbReference type="ChEBI" id="CHEBI:59789"/>
    </ligand>
</feature>
<dbReference type="InterPro" id="IPR001737">
    <property type="entry name" value="KsgA/Erm"/>
</dbReference>
<evidence type="ECO:0000256" key="6">
    <source>
        <dbReference type="ARBA" id="ARBA00022884"/>
    </source>
</evidence>
<gene>
    <name evidence="7 10" type="primary">rsmA</name>
    <name evidence="7" type="synonym">ksgA</name>
    <name evidence="10" type="ORF">COT67_01065</name>
</gene>
<keyword evidence="6 7" id="KW-0694">RNA-binding</keyword>
<dbReference type="SUPFAM" id="SSF53335">
    <property type="entry name" value="S-adenosyl-L-methionine-dependent methyltransferases"/>
    <property type="match status" value="1"/>
</dbReference>